<gene>
    <name evidence="4" type="ORF">SAMN05216252_10837</name>
</gene>
<keyword evidence="1" id="KW-0808">Transferase</keyword>
<organism evidence="4 5">
    <name type="scientific">Actinacidiphila glaucinigra</name>
    <dbReference type="NCBI Taxonomy" id="235986"/>
    <lineage>
        <taxon>Bacteria</taxon>
        <taxon>Bacillati</taxon>
        <taxon>Actinomycetota</taxon>
        <taxon>Actinomycetes</taxon>
        <taxon>Kitasatosporales</taxon>
        <taxon>Streptomycetaceae</taxon>
        <taxon>Actinacidiphila</taxon>
    </lineage>
</organism>
<dbReference type="PANTHER" id="PTHR43877">
    <property type="entry name" value="AMINOALKYLPHOSPHONATE N-ACETYLTRANSFERASE-RELATED-RELATED"/>
    <property type="match status" value="1"/>
</dbReference>
<dbReference type="Proteomes" id="UP000198280">
    <property type="component" value="Unassembled WGS sequence"/>
</dbReference>
<keyword evidence="4" id="KW-0689">Ribosomal protein</keyword>
<keyword evidence="2" id="KW-0012">Acyltransferase</keyword>
<evidence type="ECO:0000313" key="4">
    <source>
        <dbReference type="EMBL" id="SNS72368.1"/>
    </source>
</evidence>
<dbReference type="Pfam" id="PF00583">
    <property type="entry name" value="Acetyltransf_1"/>
    <property type="match status" value="1"/>
</dbReference>
<sequence length="177" mass="18754">MIRTAVPEDAPAIGALKVRAWRAAYAGFMSPEFLDGLDPVSDAADWAEYLAELAGEHRLWVVQEGDSVAGFCRTGPADQSQDPDLGPRAAEVYGLYVEPGRIGTGLGHRLFGHAVTDLEGRGHGPLCVYAYVPNAPALRFYERAGFGRDGMTRAADEGGTGLIEARLVKPARAGGVA</sequence>
<protein>
    <submittedName>
        <fullName evidence="4">Ribosomal protein S18 acetylase RimI</fullName>
    </submittedName>
</protein>
<dbReference type="GO" id="GO:0005840">
    <property type="term" value="C:ribosome"/>
    <property type="evidence" value="ECO:0007669"/>
    <property type="project" value="UniProtKB-KW"/>
</dbReference>
<keyword evidence="4" id="KW-0687">Ribonucleoprotein</keyword>
<dbReference type="InterPro" id="IPR016181">
    <property type="entry name" value="Acyl_CoA_acyltransferase"/>
</dbReference>
<dbReference type="InterPro" id="IPR050832">
    <property type="entry name" value="Bact_Acetyltransf"/>
</dbReference>
<dbReference type="OrthoDB" id="164032at2"/>
<evidence type="ECO:0000256" key="2">
    <source>
        <dbReference type="ARBA" id="ARBA00023315"/>
    </source>
</evidence>
<evidence type="ECO:0000313" key="5">
    <source>
        <dbReference type="Proteomes" id="UP000198280"/>
    </source>
</evidence>
<evidence type="ECO:0000256" key="1">
    <source>
        <dbReference type="ARBA" id="ARBA00022679"/>
    </source>
</evidence>
<feature type="domain" description="N-acetyltransferase" evidence="3">
    <location>
        <begin position="1"/>
        <end position="169"/>
    </location>
</feature>
<reference evidence="4 5" key="1">
    <citation type="submission" date="2017-06" db="EMBL/GenBank/DDBJ databases">
        <authorList>
            <person name="Kim H.J."/>
            <person name="Triplett B.A."/>
        </authorList>
    </citation>
    <scope>NUCLEOTIDE SEQUENCE [LARGE SCALE GENOMIC DNA]</scope>
    <source>
        <strain evidence="4 5">CGMCC 4.1858</strain>
    </source>
</reference>
<dbReference type="EMBL" id="FZOF01000008">
    <property type="protein sequence ID" value="SNS72368.1"/>
    <property type="molecule type" value="Genomic_DNA"/>
</dbReference>
<name>A0A239GUA4_9ACTN</name>
<dbReference type="PROSITE" id="PS51186">
    <property type="entry name" value="GNAT"/>
    <property type="match status" value="1"/>
</dbReference>
<dbReference type="Gene3D" id="3.40.630.30">
    <property type="match status" value="1"/>
</dbReference>
<dbReference type="GO" id="GO:0016747">
    <property type="term" value="F:acyltransferase activity, transferring groups other than amino-acyl groups"/>
    <property type="evidence" value="ECO:0007669"/>
    <property type="project" value="InterPro"/>
</dbReference>
<dbReference type="CDD" id="cd04301">
    <property type="entry name" value="NAT_SF"/>
    <property type="match status" value="1"/>
</dbReference>
<keyword evidence="5" id="KW-1185">Reference proteome</keyword>
<proteinExistence type="predicted"/>
<dbReference type="InterPro" id="IPR000182">
    <property type="entry name" value="GNAT_dom"/>
</dbReference>
<dbReference type="RefSeq" id="WP_089224931.1">
    <property type="nucleotide sequence ID" value="NZ_FZOF01000008.1"/>
</dbReference>
<dbReference type="AlphaFoldDB" id="A0A239GUA4"/>
<evidence type="ECO:0000259" key="3">
    <source>
        <dbReference type="PROSITE" id="PS51186"/>
    </source>
</evidence>
<dbReference type="SUPFAM" id="SSF55729">
    <property type="entry name" value="Acyl-CoA N-acyltransferases (Nat)"/>
    <property type="match status" value="1"/>
</dbReference>
<accession>A0A239GUA4</accession>
<dbReference type="PANTHER" id="PTHR43877:SF1">
    <property type="entry name" value="ACETYLTRANSFERASE"/>
    <property type="match status" value="1"/>
</dbReference>